<protein>
    <submittedName>
        <fullName evidence="10">2-octaprenyl-3-methyl-6-methoxy-1,4-benzoquinol hydroxylase</fullName>
        <ecNumber evidence="10">1.14.13.-</ecNumber>
    </submittedName>
</protein>
<dbReference type="PRINTS" id="PR00420">
    <property type="entry name" value="RNGMNOXGNASE"/>
</dbReference>
<keyword evidence="11" id="KW-1185">Reference proteome</keyword>
<dbReference type="HOGENOM" id="CLU_009665_8_3_6"/>
<dbReference type="KEGG" id="fbl:Fbal_2840"/>
<dbReference type="InterPro" id="IPR051205">
    <property type="entry name" value="UbiH/COQ6_monooxygenase"/>
</dbReference>
<dbReference type="EC" id="1.14.13.-" evidence="10"/>
<dbReference type="GO" id="GO:0008682">
    <property type="term" value="F:3-demethoxyubiquinol 3-hydroxylase activity"/>
    <property type="evidence" value="ECO:0007669"/>
    <property type="project" value="TreeGrafter"/>
</dbReference>
<evidence type="ECO:0000256" key="1">
    <source>
        <dbReference type="ARBA" id="ARBA00001974"/>
    </source>
</evidence>
<evidence type="ECO:0000256" key="5">
    <source>
        <dbReference type="ARBA" id="ARBA00022827"/>
    </source>
</evidence>
<evidence type="ECO:0000259" key="9">
    <source>
        <dbReference type="Pfam" id="PF01494"/>
    </source>
</evidence>
<evidence type="ECO:0000313" key="11">
    <source>
        <dbReference type="Proteomes" id="UP000006683"/>
    </source>
</evidence>
<name>E1SSB0_FERBD</name>
<proteinExistence type="inferred from homology"/>
<keyword evidence="4" id="KW-0285">Flavoprotein</keyword>
<comment type="similarity">
    <text evidence="3">Belongs to the UbiH/COQ6 family.</text>
</comment>
<evidence type="ECO:0000256" key="4">
    <source>
        <dbReference type="ARBA" id="ARBA00022630"/>
    </source>
</evidence>
<dbReference type="FunFam" id="3.50.50.60:FF:000021">
    <property type="entry name" value="Ubiquinone biosynthesis monooxygenase COQ6"/>
    <property type="match status" value="1"/>
</dbReference>
<keyword evidence="5" id="KW-0274">FAD</keyword>
<dbReference type="EMBL" id="CP002209">
    <property type="protein sequence ID" value="ADN77042.1"/>
    <property type="molecule type" value="Genomic_DNA"/>
</dbReference>
<accession>E1SSB0</accession>
<dbReference type="PANTHER" id="PTHR43876:SF10">
    <property type="entry name" value="3-DEMETHOXYUBIQUINOL 3-HYDROXYLASE"/>
    <property type="match status" value="1"/>
</dbReference>
<dbReference type="Gene3D" id="3.50.50.60">
    <property type="entry name" value="FAD/NAD(P)-binding domain"/>
    <property type="match status" value="2"/>
</dbReference>
<dbReference type="GeneID" id="67183065"/>
<dbReference type="STRING" id="550540.Fbal_2840"/>
<dbReference type="eggNOG" id="COG0654">
    <property type="taxonomic scope" value="Bacteria"/>
</dbReference>
<gene>
    <name evidence="10" type="ordered locus">Fbal_2840</name>
</gene>
<dbReference type="NCBIfam" id="TIGR01988">
    <property type="entry name" value="Ubi-OHases"/>
    <property type="match status" value="1"/>
</dbReference>
<dbReference type="GO" id="GO:0006744">
    <property type="term" value="P:ubiquinone biosynthetic process"/>
    <property type="evidence" value="ECO:0007669"/>
    <property type="project" value="UniProtKB-UniPathway"/>
</dbReference>
<dbReference type="UniPathway" id="UPA00232"/>
<dbReference type="SUPFAM" id="SSF51905">
    <property type="entry name" value="FAD/NAD(P)-binding domain"/>
    <property type="match status" value="1"/>
</dbReference>
<dbReference type="InterPro" id="IPR002938">
    <property type="entry name" value="FAD-bd"/>
</dbReference>
<evidence type="ECO:0000313" key="10">
    <source>
        <dbReference type="EMBL" id="ADN77042.1"/>
    </source>
</evidence>
<dbReference type="AlphaFoldDB" id="E1SSB0"/>
<comment type="subunit">
    <text evidence="8">Component of the Ubi complex metabolon, which regroups five ubiquinone biosynthesis proteins (UbiE, UbiF, UbiG, UbiH and UbiI) and two accessory factors (UbiK and the lipid-binding protein UbiJ).</text>
</comment>
<dbReference type="GO" id="GO:0071949">
    <property type="term" value="F:FAD binding"/>
    <property type="evidence" value="ECO:0007669"/>
    <property type="project" value="InterPro"/>
</dbReference>
<dbReference type="OrthoDB" id="9769565at2"/>
<organism evidence="10 11">
    <name type="scientific">Ferrimonas balearica (strain DSM 9799 / CCM 4581 / KCTC 23876 / PAT)</name>
    <dbReference type="NCBI Taxonomy" id="550540"/>
    <lineage>
        <taxon>Bacteria</taxon>
        <taxon>Pseudomonadati</taxon>
        <taxon>Pseudomonadota</taxon>
        <taxon>Gammaproteobacteria</taxon>
        <taxon>Alteromonadales</taxon>
        <taxon>Ferrimonadaceae</taxon>
        <taxon>Ferrimonas</taxon>
    </lineage>
</organism>
<feature type="domain" description="FAD-binding" evidence="9">
    <location>
        <begin position="4"/>
        <end position="336"/>
    </location>
</feature>
<dbReference type="GO" id="GO:0110142">
    <property type="term" value="C:ubiquinone biosynthesis complex"/>
    <property type="evidence" value="ECO:0007669"/>
    <property type="project" value="UniProtKB-ARBA"/>
</dbReference>
<dbReference type="PANTHER" id="PTHR43876">
    <property type="entry name" value="UBIQUINONE BIOSYNTHESIS MONOOXYGENASE COQ6, MITOCHONDRIAL"/>
    <property type="match status" value="1"/>
</dbReference>
<dbReference type="Proteomes" id="UP000006683">
    <property type="component" value="Chromosome"/>
</dbReference>
<keyword evidence="7" id="KW-0503">Monooxygenase</keyword>
<sequence length="388" mass="42847">MEQYDILILGAGMVGAASACALARRGFSVAIVEAHTPQPYAPEQPLDLRVSAISAASERLLDELGAWAPIEAMRLAPYQQLATWEWERSEVCFDAAELNHSHLGHIVENRIVQLGLWQAMANHANITLLTGEAPSALWQDEEGAYLTVGERTLKGRLLLGCDGARSRVREVARIGLTGWQYRHHCLAVNITTAMPQQAITWQAFTPSGPRAFLPLPGPHGSLVWYDSPEKVAALMRMDDAELKAAIQHAFPERLGEFEINGRGSFPLTRQHAQHYFADRLVLLGDAAHTINPLAGQGVNLGFKDVAELAGVLGQALDCGEAWDEAKVLNRYQCRRRRDNLLMQSTMDLFYTLFSNDRLPFKLARNLGLMAAQNAGPVKTQVMRYAMGL</sequence>
<evidence type="ECO:0000256" key="8">
    <source>
        <dbReference type="ARBA" id="ARBA00065734"/>
    </source>
</evidence>
<keyword evidence="6 10" id="KW-0560">Oxidoreductase</keyword>
<reference evidence="10 11" key="1">
    <citation type="journal article" date="2010" name="Stand. Genomic Sci.">
        <title>Complete genome sequence of Ferrimonas balearica type strain (PAT).</title>
        <authorList>
            <person name="Nolan M."/>
            <person name="Sikorski J."/>
            <person name="Davenport K."/>
            <person name="Lucas S."/>
            <person name="Glavina Del Rio T."/>
            <person name="Tice H."/>
            <person name="Cheng J."/>
            <person name="Goodwin L."/>
            <person name="Pitluck S."/>
            <person name="Liolios K."/>
            <person name="Ivanova N."/>
            <person name="Mavromatis K."/>
            <person name="Ovchinnikova G."/>
            <person name="Pati A."/>
            <person name="Chen A."/>
            <person name="Palaniappan K."/>
            <person name="Land M."/>
            <person name="Hauser L."/>
            <person name="Chang Y."/>
            <person name="Jeffries C."/>
            <person name="Tapia R."/>
            <person name="Brettin T."/>
            <person name="Detter J."/>
            <person name="Han C."/>
            <person name="Yasawong M."/>
            <person name="Rohde M."/>
            <person name="Tindall B."/>
            <person name="Goker M."/>
            <person name="Woyke T."/>
            <person name="Bristow J."/>
            <person name="Eisen J."/>
            <person name="Markowitz V."/>
            <person name="Hugenholtz P."/>
            <person name="Kyrpides N."/>
            <person name="Klenk H."/>
            <person name="Lapidus A."/>
        </authorList>
    </citation>
    <scope>NUCLEOTIDE SEQUENCE [LARGE SCALE GENOMIC DNA]</scope>
    <source>
        <strain evidence="11">DSM 9799 / CCM 4581 / KCTC 23876 / PAT</strain>
    </source>
</reference>
<comment type="pathway">
    <text evidence="2">Cofactor biosynthesis; ubiquinone biosynthesis.</text>
</comment>
<evidence type="ECO:0000256" key="7">
    <source>
        <dbReference type="ARBA" id="ARBA00023033"/>
    </source>
</evidence>
<evidence type="ECO:0000256" key="3">
    <source>
        <dbReference type="ARBA" id="ARBA00005349"/>
    </source>
</evidence>
<dbReference type="Pfam" id="PF01494">
    <property type="entry name" value="FAD_binding_3"/>
    <property type="match status" value="1"/>
</dbReference>
<dbReference type="RefSeq" id="WP_013346348.1">
    <property type="nucleotide sequence ID" value="NC_014541.1"/>
</dbReference>
<dbReference type="InterPro" id="IPR010971">
    <property type="entry name" value="UbiH/COQ6"/>
</dbReference>
<evidence type="ECO:0000256" key="6">
    <source>
        <dbReference type="ARBA" id="ARBA00023002"/>
    </source>
</evidence>
<comment type="cofactor">
    <cofactor evidence="1">
        <name>FAD</name>
        <dbReference type="ChEBI" id="CHEBI:57692"/>
    </cofactor>
</comment>
<dbReference type="InterPro" id="IPR036188">
    <property type="entry name" value="FAD/NAD-bd_sf"/>
</dbReference>
<evidence type="ECO:0000256" key="2">
    <source>
        <dbReference type="ARBA" id="ARBA00004749"/>
    </source>
</evidence>